<accession>A0ABX0MCM6</accession>
<keyword evidence="3" id="KW-1185">Reference proteome</keyword>
<protein>
    <submittedName>
        <fullName evidence="2">Uncharacterized protein</fullName>
    </submittedName>
</protein>
<dbReference type="EMBL" id="VVIW01000046">
    <property type="protein sequence ID" value="NHZ44936.1"/>
    <property type="molecule type" value="Genomic_DNA"/>
</dbReference>
<feature type="compositionally biased region" description="Basic and acidic residues" evidence="1">
    <location>
        <begin position="1"/>
        <end position="10"/>
    </location>
</feature>
<gene>
    <name evidence="2" type="ORF">F1609_33035</name>
</gene>
<organism evidence="2 3">
    <name type="scientific">Massilia aquatica</name>
    <dbReference type="NCBI Taxonomy" id="2609000"/>
    <lineage>
        <taxon>Bacteria</taxon>
        <taxon>Pseudomonadati</taxon>
        <taxon>Pseudomonadota</taxon>
        <taxon>Betaproteobacteria</taxon>
        <taxon>Burkholderiales</taxon>
        <taxon>Oxalobacteraceae</taxon>
        <taxon>Telluria group</taxon>
        <taxon>Massilia</taxon>
    </lineage>
</organism>
<feature type="compositionally biased region" description="Low complexity" evidence="1">
    <location>
        <begin position="31"/>
        <end position="40"/>
    </location>
</feature>
<name>A0ABX0MCM6_9BURK</name>
<evidence type="ECO:0000256" key="1">
    <source>
        <dbReference type="SAM" id="MobiDB-lite"/>
    </source>
</evidence>
<evidence type="ECO:0000313" key="2">
    <source>
        <dbReference type="EMBL" id="NHZ44936.1"/>
    </source>
</evidence>
<dbReference type="Proteomes" id="UP000819052">
    <property type="component" value="Unassembled WGS sequence"/>
</dbReference>
<evidence type="ECO:0000313" key="3">
    <source>
        <dbReference type="Proteomes" id="UP000819052"/>
    </source>
</evidence>
<feature type="region of interest" description="Disordered" evidence="1">
    <location>
        <begin position="1"/>
        <end position="40"/>
    </location>
</feature>
<comment type="caution">
    <text evidence="2">The sequence shown here is derived from an EMBL/GenBank/DDBJ whole genome shotgun (WGS) entry which is preliminary data.</text>
</comment>
<sequence>MKRCSVDKTTAKRKPQTANCKPQTANREPRTANPRARTANRRAVFPAKAGIHSTFEVMCY</sequence>
<reference evidence="2 3" key="1">
    <citation type="submission" date="2019-09" db="EMBL/GenBank/DDBJ databases">
        <title>Taxonomy of Antarctic Massilia spp.: description of Massilia rubra sp. nov., Massilia aquatica sp. nov., Massilia mucilaginosa sp. nov., Massilia frigida sp. nov. isolated from streams, lakes and regoliths.</title>
        <authorList>
            <person name="Holochova P."/>
            <person name="Sedlacek I."/>
            <person name="Kralova S."/>
            <person name="Maslanova I."/>
            <person name="Busse H.-J."/>
            <person name="Stankova E."/>
            <person name="Vrbovska V."/>
            <person name="Kovarovic V."/>
            <person name="Bartak M."/>
            <person name="Svec P."/>
            <person name="Pantucek R."/>
        </authorList>
    </citation>
    <scope>NUCLEOTIDE SEQUENCE [LARGE SCALE GENOMIC DNA]</scope>
    <source>
        <strain evidence="2 3">CCM 8693</strain>
    </source>
</reference>
<proteinExistence type="predicted"/>